<accession>A0A939FSE7</accession>
<dbReference type="AlphaFoldDB" id="A0A939FSE7"/>
<keyword evidence="3" id="KW-1185">Reference proteome</keyword>
<organism evidence="2 3">
    <name type="scientific">Streptomyces triculaminicus</name>
    <dbReference type="NCBI Taxonomy" id="2816232"/>
    <lineage>
        <taxon>Bacteria</taxon>
        <taxon>Bacillati</taxon>
        <taxon>Actinomycetota</taxon>
        <taxon>Actinomycetes</taxon>
        <taxon>Kitasatosporales</taxon>
        <taxon>Streptomycetaceae</taxon>
        <taxon>Streptomyces</taxon>
    </lineage>
</organism>
<gene>
    <name evidence="2" type="ORF">J1792_28380</name>
</gene>
<evidence type="ECO:0000256" key="1">
    <source>
        <dbReference type="SAM" id="Phobius"/>
    </source>
</evidence>
<dbReference type="EMBL" id="JAFMOF010000005">
    <property type="protein sequence ID" value="MBO0656514.1"/>
    <property type="molecule type" value="Genomic_DNA"/>
</dbReference>
<feature type="transmembrane region" description="Helical" evidence="1">
    <location>
        <begin position="12"/>
        <end position="35"/>
    </location>
</feature>
<dbReference type="RefSeq" id="WP_179199018.1">
    <property type="nucleotide sequence ID" value="NZ_JAFMOF010000005.1"/>
</dbReference>
<keyword evidence="1" id="KW-1133">Transmembrane helix</keyword>
<sequence length="170" mass="17847">MPAPHSRSDRSFQLWAAVITALGALLAALITKYGLPSFSSDASDRSPARHDGGVPDAFLGQWRGDVTEEGVRPSVYAAAVSITEAGPGGEAGGIEYTAPGLLCKGVLVLQEVGDDRRTITLGEEIRSGRCVPRGRITLTAGAERHVTFFYTGKKHDGTLQVVKGALDKGA</sequence>
<evidence type="ECO:0000313" key="2">
    <source>
        <dbReference type="EMBL" id="MBO0656514.1"/>
    </source>
</evidence>
<dbReference type="Proteomes" id="UP000664781">
    <property type="component" value="Unassembled WGS sequence"/>
</dbReference>
<comment type="caution">
    <text evidence="2">The sequence shown here is derived from an EMBL/GenBank/DDBJ whole genome shotgun (WGS) entry which is preliminary data.</text>
</comment>
<keyword evidence="1" id="KW-0812">Transmembrane</keyword>
<proteinExistence type="predicted"/>
<reference evidence="2" key="1">
    <citation type="submission" date="2021-03" db="EMBL/GenBank/DDBJ databases">
        <title>Streptomyces strains.</title>
        <authorList>
            <person name="Lund M.B."/>
            <person name="Toerring T."/>
        </authorList>
    </citation>
    <scope>NUCLEOTIDE SEQUENCE</scope>
    <source>
        <strain evidence="2">JCM 4242</strain>
    </source>
</reference>
<keyword evidence="1" id="KW-0472">Membrane</keyword>
<name>A0A939FSE7_9ACTN</name>
<protein>
    <submittedName>
        <fullName evidence="2">Uncharacterized protein</fullName>
    </submittedName>
</protein>
<evidence type="ECO:0000313" key="3">
    <source>
        <dbReference type="Proteomes" id="UP000664781"/>
    </source>
</evidence>